<dbReference type="EMBL" id="QGML01001080">
    <property type="protein sequence ID" value="TVY89833.1"/>
    <property type="molecule type" value="Genomic_DNA"/>
</dbReference>
<protein>
    <submittedName>
        <fullName evidence="1">Uncharacterized protein</fullName>
    </submittedName>
</protein>
<organism evidence="1 2">
    <name type="scientific">Lachnellula willkommii</name>
    <dbReference type="NCBI Taxonomy" id="215461"/>
    <lineage>
        <taxon>Eukaryota</taxon>
        <taxon>Fungi</taxon>
        <taxon>Dikarya</taxon>
        <taxon>Ascomycota</taxon>
        <taxon>Pezizomycotina</taxon>
        <taxon>Leotiomycetes</taxon>
        <taxon>Helotiales</taxon>
        <taxon>Lachnaceae</taxon>
        <taxon>Lachnellula</taxon>
    </lineage>
</organism>
<keyword evidence="2" id="KW-1185">Reference proteome</keyword>
<proteinExistence type="predicted"/>
<evidence type="ECO:0000313" key="1">
    <source>
        <dbReference type="EMBL" id="TVY89833.1"/>
    </source>
</evidence>
<accession>A0A559MA57</accession>
<comment type="caution">
    <text evidence="1">The sequence shown here is derived from an EMBL/GenBank/DDBJ whole genome shotgun (WGS) entry which is preliminary data.</text>
</comment>
<gene>
    <name evidence="1" type="ORF">LAWI1_G006186</name>
</gene>
<reference evidence="1 2" key="1">
    <citation type="submission" date="2018-05" db="EMBL/GenBank/DDBJ databases">
        <title>Genome sequencing and assembly of the regulated plant pathogen Lachnellula willkommii and related sister species for the development of diagnostic species identification markers.</title>
        <authorList>
            <person name="Giroux E."/>
            <person name="Bilodeau G."/>
        </authorList>
    </citation>
    <scope>NUCLEOTIDE SEQUENCE [LARGE SCALE GENOMIC DNA]</scope>
    <source>
        <strain evidence="1 2">CBS 172.35</strain>
    </source>
</reference>
<evidence type="ECO:0000313" key="2">
    <source>
        <dbReference type="Proteomes" id="UP000315522"/>
    </source>
</evidence>
<sequence>MATCTILEYLSRPNPKLSYELGGTSSSLTVNDRWLPIEGVRQWDDFTFDALYLKYKSSLSKPIPLYDPIQRIKRARLDDIVNEDTVTALVTVNNILPVSNALYETKKGLHYGPGSKIFRMQSDGSPDWGLGVDGAMNDQLYTLRNLCPGDLKTYSKWTADGLLDADWSKYLEDPVLTNKARPLEQAQHYGISLGTRYAWILTDAELVVIRITNSTDARRSPRQAREVSHNRVVSNTSSISQSMSAMSIDNSAYSGRSGSSSGINPASLEIARIPWSAGSSKSSKGKGREMTINLGLYFLAQLASDDCTISTSYPPIYAKSSKVPRAAQPPLPSTPEALEVAPSVYWIPSGEIFWDVIGADINIYIPGATVEQWENEGEPGYRITTATKRDKDELTMMFADLKRDGIEWEKEGGKYIDSKVHQIRSYYGGSYNSYRAS</sequence>
<name>A0A559MA57_9HELO</name>
<dbReference type="Proteomes" id="UP000315522">
    <property type="component" value="Unassembled WGS sequence"/>
</dbReference>
<dbReference type="AlphaFoldDB" id="A0A559MA57"/>